<gene>
    <name evidence="2" type="ORF">ACKI1S_42575</name>
</gene>
<evidence type="ECO:0000313" key="2">
    <source>
        <dbReference type="EMBL" id="MFM9652774.1"/>
    </source>
</evidence>
<proteinExistence type="predicted"/>
<feature type="transmembrane region" description="Helical" evidence="1">
    <location>
        <begin position="6"/>
        <end position="24"/>
    </location>
</feature>
<comment type="caution">
    <text evidence="2">The sequence shown here is derived from an EMBL/GenBank/DDBJ whole genome shotgun (WGS) entry which is preliminary data.</text>
</comment>
<keyword evidence="1" id="KW-1133">Transmembrane helix</keyword>
<accession>A0ABW9J0D1</accession>
<name>A0ABW9J0D1_STRGJ</name>
<dbReference type="Proteomes" id="UP001631993">
    <property type="component" value="Unassembled WGS sequence"/>
</dbReference>
<keyword evidence="3" id="KW-1185">Reference proteome</keyword>
<keyword evidence="1" id="KW-0472">Membrane</keyword>
<feature type="transmembrane region" description="Helical" evidence="1">
    <location>
        <begin position="98"/>
        <end position="119"/>
    </location>
</feature>
<protein>
    <submittedName>
        <fullName evidence="2">Uncharacterized protein</fullName>
    </submittedName>
</protein>
<organism evidence="2 3">
    <name type="scientific">Streptomyces galilaeus</name>
    <dbReference type="NCBI Taxonomy" id="33899"/>
    <lineage>
        <taxon>Bacteria</taxon>
        <taxon>Bacillati</taxon>
        <taxon>Actinomycetota</taxon>
        <taxon>Actinomycetes</taxon>
        <taxon>Kitasatosporales</taxon>
        <taxon>Streptomycetaceae</taxon>
        <taxon>Streptomyces</taxon>
    </lineage>
</organism>
<dbReference type="EMBL" id="JBJVNE010000032">
    <property type="protein sequence ID" value="MFM9652774.1"/>
    <property type="molecule type" value="Genomic_DNA"/>
</dbReference>
<sequence>MTVVTIGGVTVGICIALATLVKWWPGLKPLQKKPLPHLGRLAPFLLAWSYGVLAILTVGGLVGWIADTALWITSWLGDVALVWGVGGESGRAASAGSYLPLTQTGNAVVLILTVGMIAAAKKSKYGQDLKLGTWCGITLGTSAGVAGFAAVPLAQAANWLGLHAFGAIV</sequence>
<dbReference type="RefSeq" id="WP_409096882.1">
    <property type="nucleotide sequence ID" value="NZ_JBJVND010000044.1"/>
</dbReference>
<feature type="transmembrane region" description="Helical" evidence="1">
    <location>
        <begin position="131"/>
        <end position="154"/>
    </location>
</feature>
<keyword evidence="1" id="KW-0812">Transmembrane</keyword>
<evidence type="ECO:0000256" key="1">
    <source>
        <dbReference type="SAM" id="Phobius"/>
    </source>
</evidence>
<feature type="transmembrane region" description="Helical" evidence="1">
    <location>
        <begin position="45"/>
        <end position="66"/>
    </location>
</feature>
<evidence type="ECO:0000313" key="3">
    <source>
        <dbReference type="Proteomes" id="UP001631993"/>
    </source>
</evidence>
<reference evidence="2 3" key="1">
    <citation type="submission" date="2024-12" db="EMBL/GenBank/DDBJ databases">
        <title>Forecasting of Potato common scab and diversities of Pathogenic streptomyces spp. in china.</title>
        <authorList>
            <person name="Handique U."/>
            <person name="Wu J."/>
        </authorList>
    </citation>
    <scope>NUCLEOTIDE SEQUENCE [LARGE SCALE GENOMIC DNA]</scope>
    <source>
        <strain evidence="2 3">ZRIMU1585</strain>
    </source>
</reference>